<dbReference type="InterPro" id="IPR001900">
    <property type="entry name" value="RNase_II/R"/>
</dbReference>
<keyword evidence="5" id="KW-0540">Nuclease</keyword>
<dbReference type="InterPro" id="IPR011804">
    <property type="entry name" value="RNase_II"/>
</dbReference>
<evidence type="ECO:0000256" key="8">
    <source>
        <dbReference type="ARBA" id="ARBA00022884"/>
    </source>
</evidence>
<dbReference type="InterPro" id="IPR050180">
    <property type="entry name" value="RNR_Ribonuclease"/>
</dbReference>
<comment type="catalytic activity">
    <reaction evidence="1">
        <text>Exonucleolytic cleavage in the 3'- to 5'-direction to yield nucleoside 5'-phosphates.</text>
        <dbReference type="EC" id="3.1.13.1"/>
    </reaction>
</comment>
<feature type="domain" description="Cold-shock" evidence="10">
    <location>
        <begin position="23"/>
        <end position="79"/>
    </location>
</feature>
<evidence type="ECO:0000256" key="2">
    <source>
        <dbReference type="ARBA" id="ARBA00004496"/>
    </source>
</evidence>
<dbReference type="InterPro" id="IPR011129">
    <property type="entry name" value="CSD"/>
</dbReference>
<name>A0ABQ6DYV6_9GAMM</name>
<dbReference type="SMART" id="SM00357">
    <property type="entry name" value="CSP"/>
    <property type="match status" value="1"/>
</dbReference>
<evidence type="ECO:0000256" key="4">
    <source>
        <dbReference type="ARBA" id="ARBA00022490"/>
    </source>
</evidence>
<keyword evidence="6" id="KW-0378">Hydrolase</keyword>
<reference evidence="13" key="1">
    <citation type="journal article" date="2019" name="Int. J. Syst. Evol. Microbiol.">
        <title>The Global Catalogue of Microorganisms (GCM) 10K type strain sequencing project: providing services to taxonomists for standard genome sequencing and annotation.</title>
        <authorList>
            <consortium name="The Broad Institute Genomics Platform"/>
            <consortium name="The Broad Institute Genome Sequencing Center for Infectious Disease"/>
            <person name="Wu L."/>
            <person name="Ma J."/>
        </authorList>
    </citation>
    <scope>NUCLEOTIDE SEQUENCE [LARGE SCALE GENOMIC DNA]</scope>
    <source>
        <strain evidence="13">NBRC 103166</strain>
    </source>
</reference>
<accession>A0ABQ6DYV6</accession>
<dbReference type="NCBIfam" id="TIGR00358">
    <property type="entry name" value="3_prime_RNase"/>
    <property type="match status" value="1"/>
</dbReference>
<evidence type="ECO:0000256" key="1">
    <source>
        <dbReference type="ARBA" id="ARBA00001849"/>
    </source>
</evidence>
<sequence length="657" mass="74853">MFQNNPLLSQLKEKIQQDIPKRQGIVKATDKGYGFLETDKGKRFFIPPNEMKKVLHGDRINAFIRENGDKSSAEPNQLKSSEIDTFVARLVMQQGKVSIKANNPLIKGFFKIQGGQKLKENGYQDGDWVSVKLLKHALNEGKGFLVEVAEKIADANDPFAYRLITVATHKLPNKAPEFNHPWQVIDPELERQDLTKLPFFTIDGINTQDMDDALYIESNENGWLLTVAISDPSAYVPEDSEMDAEAKRRGFTLYLPNFNVPMLPRDLSDSLCSLKEGEKRATLCCQIEINHDGEIIGETKFFAAWMKSHYRLNYCDVSNYLENESENTNQWKPNRQLSEQLHTLSAATLKRLAWRTANNVVFKNQPDYTLKLNNKGEVYEVLCEPRRTANRLVEESMIAANICAGQYLTKHKQQGVFNVHSGFASDRLNKAVELLAEYQIESDVETLSSLAGYTKMRQQTALLNNCYLDHRLRKLLAYADTKSTPQEHFTMGVESYATWTSPIRKYGDLLNHRLIKSILLETDDVHISEEIGAQLNEARKSQRLAERDVNNLLYSQYLKDQVQSQWRFKAEIFDIIKAGVRVRIQENGATFFIPASLLCKDPKEAKQITCDRELGRVIVAEQTEMQLGDIIDVMLNNIKVETGQLIGRLADPLVVPE</sequence>
<evidence type="ECO:0000259" key="10">
    <source>
        <dbReference type="SMART" id="SM00357"/>
    </source>
</evidence>
<keyword evidence="8" id="KW-0694">RNA-binding</keyword>
<comment type="subcellular location">
    <subcellularLocation>
        <location evidence="2">Cytoplasm</location>
    </subcellularLocation>
</comment>
<evidence type="ECO:0000313" key="13">
    <source>
        <dbReference type="Proteomes" id="UP001157353"/>
    </source>
</evidence>
<evidence type="ECO:0000313" key="12">
    <source>
        <dbReference type="EMBL" id="GLS90287.1"/>
    </source>
</evidence>
<keyword evidence="7" id="KW-0269">Exonuclease</keyword>
<dbReference type="EC" id="3.1.13.1" evidence="9"/>
<comment type="caution">
    <text evidence="12">The sequence shown here is derived from an EMBL/GenBank/DDBJ whole genome shotgun (WGS) entry which is preliminary data.</text>
</comment>
<dbReference type="InterPro" id="IPR012340">
    <property type="entry name" value="NA-bd_OB-fold"/>
</dbReference>
<dbReference type="Pfam" id="PF00773">
    <property type="entry name" value="RNB"/>
    <property type="match status" value="1"/>
</dbReference>
<dbReference type="Proteomes" id="UP001157353">
    <property type="component" value="Unassembled WGS sequence"/>
</dbReference>
<evidence type="ECO:0000256" key="5">
    <source>
        <dbReference type="ARBA" id="ARBA00022722"/>
    </source>
</evidence>
<dbReference type="PANTHER" id="PTHR23355">
    <property type="entry name" value="RIBONUCLEASE"/>
    <property type="match status" value="1"/>
</dbReference>
<feature type="domain" description="RNB" evidence="11">
    <location>
        <begin position="191"/>
        <end position="521"/>
    </location>
</feature>
<dbReference type="InterPro" id="IPR022966">
    <property type="entry name" value="RNase_II/R_CS"/>
</dbReference>
<dbReference type="RefSeq" id="WP_284203404.1">
    <property type="nucleotide sequence ID" value="NZ_BSPQ01000002.1"/>
</dbReference>
<evidence type="ECO:0000256" key="3">
    <source>
        <dbReference type="ARBA" id="ARBA00009925"/>
    </source>
</evidence>
<protein>
    <recommendedName>
        <fullName evidence="9">Exoribonuclease II</fullName>
        <ecNumber evidence="9">3.1.13.1</ecNumber>
    </recommendedName>
</protein>
<evidence type="ECO:0000256" key="9">
    <source>
        <dbReference type="NCBIfam" id="TIGR02062"/>
    </source>
</evidence>
<keyword evidence="4" id="KW-0963">Cytoplasm</keyword>
<organism evidence="12 13">
    <name type="scientific">Psychromonas marina</name>
    <dbReference type="NCBI Taxonomy" id="88364"/>
    <lineage>
        <taxon>Bacteria</taxon>
        <taxon>Pseudomonadati</taxon>
        <taxon>Pseudomonadota</taxon>
        <taxon>Gammaproteobacteria</taxon>
        <taxon>Alteromonadales</taxon>
        <taxon>Psychromonadaceae</taxon>
        <taxon>Psychromonas</taxon>
    </lineage>
</organism>
<evidence type="ECO:0000256" key="6">
    <source>
        <dbReference type="ARBA" id="ARBA00022801"/>
    </source>
</evidence>
<evidence type="ECO:0000259" key="11">
    <source>
        <dbReference type="SMART" id="SM00955"/>
    </source>
</evidence>
<dbReference type="InterPro" id="IPR013223">
    <property type="entry name" value="RNase_B_OB_dom"/>
</dbReference>
<dbReference type="NCBIfam" id="TIGR02062">
    <property type="entry name" value="RNase_B"/>
    <property type="match status" value="1"/>
</dbReference>
<dbReference type="InterPro" id="IPR004476">
    <property type="entry name" value="RNase_II/RNase_R"/>
</dbReference>
<dbReference type="PANTHER" id="PTHR23355:SF37">
    <property type="entry name" value="EXORIBONUCLEASE 2"/>
    <property type="match status" value="1"/>
</dbReference>
<dbReference type="NCBIfam" id="NF003455">
    <property type="entry name" value="PRK05054.1"/>
    <property type="match status" value="1"/>
</dbReference>
<dbReference type="Pfam" id="PF08206">
    <property type="entry name" value="OB_RNB"/>
    <property type="match status" value="1"/>
</dbReference>
<evidence type="ECO:0000256" key="7">
    <source>
        <dbReference type="ARBA" id="ARBA00022839"/>
    </source>
</evidence>
<comment type="similarity">
    <text evidence="3">Belongs to the RNR ribonuclease family. RNase II subfamily.</text>
</comment>
<dbReference type="SUPFAM" id="SSF50249">
    <property type="entry name" value="Nucleic acid-binding proteins"/>
    <property type="match status" value="4"/>
</dbReference>
<gene>
    <name evidence="12" type="primary">rnb</name>
    <name evidence="12" type="ORF">GCM10007916_13540</name>
</gene>
<dbReference type="PROSITE" id="PS01175">
    <property type="entry name" value="RIBONUCLEASE_II"/>
    <property type="match status" value="1"/>
</dbReference>
<dbReference type="EMBL" id="BSPQ01000002">
    <property type="protein sequence ID" value="GLS90287.1"/>
    <property type="molecule type" value="Genomic_DNA"/>
</dbReference>
<dbReference type="Gene3D" id="2.40.50.640">
    <property type="match status" value="1"/>
</dbReference>
<dbReference type="Gene3D" id="2.40.50.140">
    <property type="entry name" value="Nucleic acid-binding proteins"/>
    <property type="match status" value="2"/>
</dbReference>
<proteinExistence type="inferred from homology"/>
<keyword evidence="13" id="KW-1185">Reference proteome</keyword>
<dbReference type="SMART" id="SM00955">
    <property type="entry name" value="RNB"/>
    <property type="match status" value="1"/>
</dbReference>